<dbReference type="Gene3D" id="3.40.50.2300">
    <property type="match status" value="1"/>
</dbReference>
<dbReference type="InterPro" id="IPR003594">
    <property type="entry name" value="HATPase_dom"/>
</dbReference>
<dbReference type="InterPro" id="IPR036097">
    <property type="entry name" value="HisK_dim/P_sf"/>
</dbReference>
<dbReference type="InterPro" id="IPR003661">
    <property type="entry name" value="HisK_dim/P_dom"/>
</dbReference>
<dbReference type="InterPro" id="IPR005467">
    <property type="entry name" value="His_kinase_dom"/>
</dbReference>
<dbReference type="Gene3D" id="3.30.565.10">
    <property type="entry name" value="Histidine kinase-like ATPase, C-terminal domain"/>
    <property type="match status" value="1"/>
</dbReference>
<dbReference type="SUPFAM" id="SSF55785">
    <property type="entry name" value="PYP-like sensor domain (PAS domain)"/>
    <property type="match status" value="1"/>
</dbReference>
<dbReference type="InterPro" id="IPR004358">
    <property type="entry name" value="Sig_transdc_His_kin-like_C"/>
</dbReference>
<evidence type="ECO:0000259" key="6">
    <source>
        <dbReference type="PROSITE" id="PS50109"/>
    </source>
</evidence>
<dbReference type="EMBL" id="UHJL01000002">
    <property type="protein sequence ID" value="SUQ24450.1"/>
    <property type="molecule type" value="Genomic_DNA"/>
</dbReference>
<dbReference type="Gene3D" id="1.10.287.130">
    <property type="match status" value="1"/>
</dbReference>
<dbReference type="Proteomes" id="UP000255423">
    <property type="component" value="Unassembled WGS sequence"/>
</dbReference>
<dbReference type="InterPro" id="IPR001789">
    <property type="entry name" value="Sig_transdc_resp-reg_receiver"/>
</dbReference>
<dbReference type="Pfam" id="PF02518">
    <property type="entry name" value="HATPase_c"/>
    <property type="match status" value="1"/>
</dbReference>
<evidence type="ECO:0000313" key="9">
    <source>
        <dbReference type="Proteomes" id="UP000255423"/>
    </source>
</evidence>
<evidence type="ECO:0000256" key="3">
    <source>
        <dbReference type="ARBA" id="ARBA00022553"/>
    </source>
</evidence>
<dbReference type="SMART" id="SM00388">
    <property type="entry name" value="HisKA"/>
    <property type="match status" value="1"/>
</dbReference>
<dbReference type="InterPro" id="IPR036890">
    <property type="entry name" value="HATPase_C_sf"/>
</dbReference>
<keyword evidence="8" id="KW-0418">Kinase</keyword>
<feature type="domain" description="Response regulatory" evidence="7">
    <location>
        <begin position="1137"/>
        <end position="1258"/>
    </location>
</feature>
<dbReference type="EC" id="2.7.13.3" evidence="2"/>
<feature type="domain" description="Histidine kinase" evidence="6">
    <location>
        <begin position="893"/>
        <end position="1116"/>
    </location>
</feature>
<feature type="modified residue" description="4-aspartylphosphate" evidence="5">
    <location>
        <position position="1189"/>
    </location>
</feature>
<dbReference type="PROSITE" id="PS50110">
    <property type="entry name" value="RESPONSE_REGULATORY"/>
    <property type="match status" value="1"/>
</dbReference>
<dbReference type="PRINTS" id="PR00344">
    <property type="entry name" value="BCTRLSENSOR"/>
</dbReference>
<protein>
    <recommendedName>
        <fullName evidence="2">histidine kinase</fullName>
        <ecNumber evidence="2">2.7.13.3</ecNumber>
    </recommendedName>
</protein>
<comment type="catalytic activity">
    <reaction evidence="1">
        <text>ATP + protein L-histidine = ADP + protein N-phospho-L-histidine.</text>
        <dbReference type="EC" id="2.7.13.3"/>
    </reaction>
</comment>
<dbReference type="AlphaFoldDB" id="A0A380S6K3"/>
<proteinExistence type="predicted"/>
<sequence>MADEHSIPLTTNILDGVGIGLWAVEIDDGCAPRMTANSTMLKLLGLEEGVSAEDIFHAWFDNIDPEHFAEVKAYVDKMSAGEAPEIQYPWHAPDGRVRFVRCGGTRNYDYKKGVRLEGWHKDITELALIQKTTEEELRDEIKTMDLDTKRERLQSALNEKLYGKAILDKAYSYFKVNLSEGKVSRPFIQIIEGKSVDVSDSFGEDFPHYDAIIEKIADQLVDKEYRKAFVQHLSAKSLIGQVKKGDSIPEYTCRFYSPHIGWHYSRFVCYVSKNEILNEYQAMLVAYNVSEQQKQDAAIRDCIDVLYKENRSKDAIEELLATLASYYDADRAYILECDKEREFLSSTYEWCRKGVRPNKAGLQHIPLEIINPWIESVGDMDAVYLESQDDEYGVWERLYSLLPVLDIKSISVSTIASNEQRYSFLVLDNPKESQKNFAVLKLVAGFAENEINRRKRMDEDAAVTSLLASDYSCIFYCDLESDTVKAHKLNANIQKMLGDSLGKMTYDGAIDFIVSKVVSPDNADFVSKKLSIKNLKPLLQKKGVTSFEFVSYSDKFCECKIVAVNKGQKAFVIGFADKDEQIRTVRMHQKKIEQDLEIIDVLASEYSSVYYIDLEKDAITPYSMNKESESLFGSRFRSGVSYSKAFEEYVDGVVWERDRRMMREAGTIENIKKELSVQKTFITTYRGNVDGRPHYCEMKFVKVGDELDSPKAVALGFAEKDDLILKDFVNDILYDDYVSIYFVNVEDNSFRTIKSSNVSWVEKRPLYSTYSTEIKKISNLVQDEYEQDWLKLSNLFYVQKFLKDADQREQEFKITSGEWLRAKFTTIERNDDGEVVSFVLSFMLLSDDQVEKLELDAKIAEQNDLLEKQQVMLQKALSMAQSSDRAKTTFLSNMSHDIRTPMNAIVGFTGLAMAHIDEKEVVLDYLHKLGQSSNHLLSLINDVLDMSRIESGKMVLAENAEDLIDIINTLKDIVQADVDTKKLAFDVQMNICNSGIMCDKLRLNQVLLNVLSNAIKYTHEGGSIEMHVDEKESEKPGSALFEFRIRDNGMGMNAEFLKTIYEPFTRANSSTVSGIQGTGLGMSITKNIVEMMGGQIEIFSEENKGTEVVLDIDFVLHDKNSAGFKLPLGIANFKGKKILLVEDNEMNRQIACDILDDNGFIVSTAENGRQAVELMKNATPGQYDLVLMDVQMPVMDGFAATRAIRMLPAGYQSRIPIVAMTANAFEEDRKAALDAGMDEHISKPIDIDKMKYILSKFLKK</sequence>
<evidence type="ECO:0000256" key="4">
    <source>
        <dbReference type="ARBA" id="ARBA00023012"/>
    </source>
</evidence>
<dbReference type="CDD" id="cd17546">
    <property type="entry name" value="REC_hyHK_CKI1_RcsC-like"/>
    <property type="match status" value="1"/>
</dbReference>
<dbReference type="Gene3D" id="3.30.450.20">
    <property type="entry name" value="PAS domain"/>
    <property type="match status" value="1"/>
</dbReference>
<dbReference type="GO" id="GO:0000155">
    <property type="term" value="F:phosphorelay sensor kinase activity"/>
    <property type="evidence" value="ECO:0007669"/>
    <property type="project" value="InterPro"/>
</dbReference>
<dbReference type="SMART" id="SM00448">
    <property type="entry name" value="REC"/>
    <property type="match status" value="1"/>
</dbReference>
<dbReference type="SUPFAM" id="SSF55874">
    <property type="entry name" value="ATPase domain of HSP90 chaperone/DNA topoisomerase II/histidine kinase"/>
    <property type="match status" value="1"/>
</dbReference>
<reference evidence="8 9" key="1">
    <citation type="submission" date="2017-08" db="EMBL/GenBank/DDBJ databases">
        <authorList>
            <person name="de Groot N.N."/>
        </authorList>
    </citation>
    <scope>NUCLEOTIDE SEQUENCE [LARGE SCALE GENOMIC DNA]</scope>
    <source>
        <strain evidence="8 9">HM2</strain>
    </source>
</reference>
<dbReference type="InterPro" id="IPR035965">
    <property type="entry name" value="PAS-like_dom_sf"/>
</dbReference>
<dbReference type="PANTHER" id="PTHR45339">
    <property type="entry name" value="HYBRID SIGNAL TRANSDUCTION HISTIDINE KINASE J"/>
    <property type="match status" value="1"/>
</dbReference>
<dbReference type="InterPro" id="IPR011006">
    <property type="entry name" value="CheY-like_superfamily"/>
</dbReference>
<evidence type="ECO:0000256" key="2">
    <source>
        <dbReference type="ARBA" id="ARBA00012438"/>
    </source>
</evidence>
<name>A0A380S6K3_FIBSU</name>
<accession>A0A380S6K3</accession>
<keyword evidence="8" id="KW-0808">Transferase</keyword>
<dbReference type="Pfam" id="PF00072">
    <property type="entry name" value="Response_reg"/>
    <property type="match status" value="1"/>
</dbReference>
<evidence type="ECO:0000256" key="1">
    <source>
        <dbReference type="ARBA" id="ARBA00000085"/>
    </source>
</evidence>
<gene>
    <name evidence="8" type="ORF">SAMN05661053_1852</name>
</gene>
<dbReference type="SMART" id="SM00387">
    <property type="entry name" value="HATPase_c"/>
    <property type="match status" value="1"/>
</dbReference>
<dbReference type="Pfam" id="PF00512">
    <property type="entry name" value="HisKA"/>
    <property type="match status" value="1"/>
</dbReference>
<dbReference type="CDD" id="cd00082">
    <property type="entry name" value="HisKA"/>
    <property type="match status" value="1"/>
</dbReference>
<dbReference type="PANTHER" id="PTHR45339:SF1">
    <property type="entry name" value="HYBRID SIGNAL TRANSDUCTION HISTIDINE KINASE J"/>
    <property type="match status" value="1"/>
</dbReference>
<evidence type="ECO:0000259" key="7">
    <source>
        <dbReference type="PROSITE" id="PS50110"/>
    </source>
</evidence>
<evidence type="ECO:0000313" key="8">
    <source>
        <dbReference type="EMBL" id="SUQ24450.1"/>
    </source>
</evidence>
<keyword evidence="3 5" id="KW-0597">Phosphoprotein</keyword>
<dbReference type="PROSITE" id="PS50109">
    <property type="entry name" value="HIS_KIN"/>
    <property type="match status" value="1"/>
</dbReference>
<organism evidence="8 9">
    <name type="scientific">Fibrobacter succinogenes</name>
    <name type="common">Bacteroides succinogenes</name>
    <dbReference type="NCBI Taxonomy" id="833"/>
    <lineage>
        <taxon>Bacteria</taxon>
        <taxon>Pseudomonadati</taxon>
        <taxon>Fibrobacterota</taxon>
        <taxon>Fibrobacteria</taxon>
        <taxon>Fibrobacterales</taxon>
        <taxon>Fibrobacteraceae</taxon>
        <taxon>Fibrobacter</taxon>
    </lineage>
</organism>
<dbReference type="SUPFAM" id="SSF47384">
    <property type="entry name" value="Homodimeric domain of signal transducing histidine kinase"/>
    <property type="match status" value="1"/>
</dbReference>
<evidence type="ECO:0000256" key="5">
    <source>
        <dbReference type="PROSITE-ProRule" id="PRU00169"/>
    </source>
</evidence>
<dbReference type="SUPFAM" id="SSF52172">
    <property type="entry name" value="CheY-like"/>
    <property type="match status" value="1"/>
</dbReference>
<keyword evidence="4" id="KW-0902">Two-component regulatory system</keyword>
<dbReference type="RefSeq" id="WP_109572939.1">
    <property type="nucleotide sequence ID" value="NZ_UHJL01000002.1"/>
</dbReference>